<dbReference type="AlphaFoldDB" id="A0A016RYR7"/>
<keyword evidence="2" id="KW-1185">Reference proteome</keyword>
<evidence type="ECO:0000313" key="2">
    <source>
        <dbReference type="Proteomes" id="UP000024635"/>
    </source>
</evidence>
<accession>A0A016RYR7</accession>
<comment type="caution">
    <text evidence="1">The sequence shown here is derived from an EMBL/GenBank/DDBJ whole genome shotgun (WGS) entry which is preliminary data.</text>
</comment>
<sequence length="92" mass="10307">MDILQAQIGLSRADIHIHAVCLAAKPFKKYVSEMFVLVGLEDHILCDKKSNVDICHCSSLPSLPLLFLAPSLPQLSPVIFSDLLTYDFNHNW</sequence>
<dbReference type="Proteomes" id="UP000024635">
    <property type="component" value="Unassembled WGS sequence"/>
</dbReference>
<protein>
    <submittedName>
        <fullName evidence="1">Uncharacterized protein</fullName>
    </submittedName>
</protein>
<evidence type="ECO:0000313" key="1">
    <source>
        <dbReference type="EMBL" id="EYB83119.1"/>
    </source>
</evidence>
<proteinExistence type="predicted"/>
<name>A0A016RYR7_9BILA</name>
<organism evidence="1 2">
    <name type="scientific">Ancylostoma ceylanicum</name>
    <dbReference type="NCBI Taxonomy" id="53326"/>
    <lineage>
        <taxon>Eukaryota</taxon>
        <taxon>Metazoa</taxon>
        <taxon>Ecdysozoa</taxon>
        <taxon>Nematoda</taxon>
        <taxon>Chromadorea</taxon>
        <taxon>Rhabditida</taxon>
        <taxon>Rhabditina</taxon>
        <taxon>Rhabditomorpha</taxon>
        <taxon>Strongyloidea</taxon>
        <taxon>Ancylostomatidae</taxon>
        <taxon>Ancylostomatinae</taxon>
        <taxon>Ancylostoma</taxon>
    </lineage>
</organism>
<dbReference type="EMBL" id="JARK01001678">
    <property type="protein sequence ID" value="EYB83119.1"/>
    <property type="molecule type" value="Genomic_DNA"/>
</dbReference>
<gene>
    <name evidence="1" type="primary">Acey_s0342.g3031</name>
    <name evidence="1" type="ORF">Y032_0342g3031</name>
</gene>
<reference evidence="2" key="1">
    <citation type="journal article" date="2015" name="Nat. Genet.">
        <title>The genome and transcriptome of the zoonotic hookworm Ancylostoma ceylanicum identify infection-specific gene families.</title>
        <authorList>
            <person name="Schwarz E.M."/>
            <person name="Hu Y."/>
            <person name="Antoshechkin I."/>
            <person name="Miller M.M."/>
            <person name="Sternberg P.W."/>
            <person name="Aroian R.V."/>
        </authorList>
    </citation>
    <scope>NUCLEOTIDE SEQUENCE</scope>
    <source>
        <strain evidence="2">HY135</strain>
    </source>
</reference>